<keyword evidence="3" id="KW-1185">Reference proteome</keyword>
<dbReference type="RefSeq" id="WP_345387022.1">
    <property type="nucleotide sequence ID" value="NZ_BAABHG010000002.1"/>
</dbReference>
<dbReference type="PANTHER" id="PTHR43123">
    <property type="entry name" value="POLYSACCHARIDE DEACETYLASE-RELATED"/>
    <property type="match status" value="1"/>
</dbReference>
<dbReference type="CDD" id="cd10916">
    <property type="entry name" value="CE4_PuuE_HpPgdA_like"/>
    <property type="match status" value="1"/>
</dbReference>
<comment type="caution">
    <text evidence="2">The sequence shown here is derived from an EMBL/GenBank/DDBJ whole genome shotgun (WGS) entry which is preliminary data.</text>
</comment>
<reference evidence="3" key="1">
    <citation type="journal article" date="2019" name="Int. J. Syst. Evol. Microbiol.">
        <title>The Global Catalogue of Microorganisms (GCM) 10K type strain sequencing project: providing services to taxonomists for standard genome sequencing and annotation.</title>
        <authorList>
            <consortium name="The Broad Institute Genomics Platform"/>
            <consortium name="The Broad Institute Genome Sequencing Center for Infectious Disease"/>
            <person name="Wu L."/>
            <person name="Ma J."/>
        </authorList>
    </citation>
    <scope>NUCLEOTIDE SEQUENCE [LARGE SCALE GENOMIC DNA]</scope>
    <source>
        <strain evidence="3">CGMCC 4.7643</strain>
    </source>
</reference>
<evidence type="ECO:0000313" key="3">
    <source>
        <dbReference type="Proteomes" id="UP001597419"/>
    </source>
</evidence>
<dbReference type="Pfam" id="PF01522">
    <property type="entry name" value="Polysacc_deac_1"/>
    <property type="match status" value="1"/>
</dbReference>
<dbReference type="InterPro" id="IPR002509">
    <property type="entry name" value="NODB_dom"/>
</dbReference>
<dbReference type="Proteomes" id="UP001597419">
    <property type="component" value="Unassembled WGS sequence"/>
</dbReference>
<dbReference type="SUPFAM" id="SSF88713">
    <property type="entry name" value="Glycoside hydrolase/deacetylase"/>
    <property type="match status" value="1"/>
</dbReference>
<sequence>MTAALTGWPGTRKVAVLITVAVELWSPGHWPHYAPMASAWPLPSAHDTHSVSWAEYGATTGVWRLLDILRARRLPATFGISGLVADRFPDAVLAVHEAGHEIAAHSYAQDVIPGLLDPEAERDNIRRCTETFAELTGVRPAGWMSPRATGSASTPALLAEAGYTWTRDDNDRDLPRVIPTRSGPLVSIMHSDFSDVRGAAAGPRAYRDIHLDLLEHLLGAPGPGMFTITVHAHVGGRPYLASVFDEILGRVERAGEDVWTATHHQVAEHVLRHATEIEGI</sequence>
<evidence type="ECO:0000259" key="1">
    <source>
        <dbReference type="PROSITE" id="PS51677"/>
    </source>
</evidence>
<dbReference type="PANTHER" id="PTHR43123:SF4">
    <property type="entry name" value="POLYSACCHARIDE DEACETYLASE"/>
    <property type="match status" value="1"/>
</dbReference>
<feature type="domain" description="NodB homology" evidence="1">
    <location>
        <begin position="48"/>
        <end position="261"/>
    </location>
</feature>
<organism evidence="2 3">
    <name type="scientific">Amycolatopsis samaneae</name>
    <dbReference type="NCBI Taxonomy" id="664691"/>
    <lineage>
        <taxon>Bacteria</taxon>
        <taxon>Bacillati</taxon>
        <taxon>Actinomycetota</taxon>
        <taxon>Actinomycetes</taxon>
        <taxon>Pseudonocardiales</taxon>
        <taxon>Pseudonocardiaceae</taxon>
        <taxon>Amycolatopsis</taxon>
    </lineage>
</organism>
<accession>A0ABW5GF86</accession>
<dbReference type="EMBL" id="JBHUKU010000004">
    <property type="protein sequence ID" value="MFD2458960.1"/>
    <property type="molecule type" value="Genomic_DNA"/>
</dbReference>
<dbReference type="Gene3D" id="3.20.20.370">
    <property type="entry name" value="Glycoside hydrolase/deacetylase"/>
    <property type="match status" value="1"/>
</dbReference>
<dbReference type="InterPro" id="IPR011330">
    <property type="entry name" value="Glyco_hydro/deAcase_b/a-brl"/>
</dbReference>
<gene>
    <name evidence="2" type="ORF">ACFSYJ_10115</name>
</gene>
<dbReference type="PROSITE" id="PS51677">
    <property type="entry name" value="NODB"/>
    <property type="match status" value="1"/>
</dbReference>
<evidence type="ECO:0000313" key="2">
    <source>
        <dbReference type="EMBL" id="MFD2458960.1"/>
    </source>
</evidence>
<name>A0ABW5GF86_9PSEU</name>
<proteinExistence type="predicted"/>
<protein>
    <submittedName>
        <fullName evidence="2">Polysaccharide deacetylase family protein</fullName>
    </submittedName>
</protein>